<dbReference type="EMBL" id="MNCJ02000331">
    <property type="protein sequence ID" value="KAF5759136.1"/>
    <property type="molecule type" value="Genomic_DNA"/>
</dbReference>
<dbReference type="Proteomes" id="UP000215914">
    <property type="component" value="Unassembled WGS sequence"/>
</dbReference>
<evidence type="ECO:0000259" key="2">
    <source>
        <dbReference type="PROSITE" id="PS50966"/>
    </source>
</evidence>
<reference evidence="3" key="1">
    <citation type="journal article" date="2017" name="Nature">
        <title>The sunflower genome provides insights into oil metabolism, flowering and Asterid evolution.</title>
        <authorList>
            <person name="Badouin H."/>
            <person name="Gouzy J."/>
            <person name="Grassa C.J."/>
            <person name="Murat F."/>
            <person name="Staton S.E."/>
            <person name="Cottret L."/>
            <person name="Lelandais-Briere C."/>
            <person name="Owens G.L."/>
            <person name="Carrere S."/>
            <person name="Mayjonade B."/>
            <person name="Legrand L."/>
            <person name="Gill N."/>
            <person name="Kane N.C."/>
            <person name="Bowers J.E."/>
            <person name="Hubner S."/>
            <person name="Bellec A."/>
            <person name="Berard A."/>
            <person name="Berges H."/>
            <person name="Blanchet N."/>
            <person name="Boniface M.C."/>
            <person name="Brunel D."/>
            <person name="Catrice O."/>
            <person name="Chaidir N."/>
            <person name="Claudel C."/>
            <person name="Donnadieu C."/>
            <person name="Faraut T."/>
            <person name="Fievet G."/>
            <person name="Helmstetter N."/>
            <person name="King M."/>
            <person name="Knapp S.J."/>
            <person name="Lai Z."/>
            <person name="Le Paslier M.C."/>
            <person name="Lippi Y."/>
            <person name="Lorenzon L."/>
            <person name="Mandel J.R."/>
            <person name="Marage G."/>
            <person name="Marchand G."/>
            <person name="Marquand E."/>
            <person name="Bret-Mestries E."/>
            <person name="Morien E."/>
            <person name="Nambeesan S."/>
            <person name="Nguyen T."/>
            <person name="Pegot-Espagnet P."/>
            <person name="Pouilly N."/>
            <person name="Raftis F."/>
            <person name="Sallet E."/>
            <person name="Schiex T."/>
            <person name="Thomas J."/>
            <person name="Vandecasteele C."/>
            <person name="Vares D."/>
            <person name="Vear F."/>
            <person name="Vautrin S."/>
            <person name="Crespi M."/>
            <person name="Mangin B."/>
            <person name="Burke J.M."/>
            <person name="Salse J."/>
            <person name="Munos S."/>
            <person name="Vincourt P."/>
            <person name="Rieseberg L.H."/>
            <person name="Langlade N.B."/>
        </authorList>
    </citation>
    <scope>NUCLEOTIDE SEQUENCE</scope>
    <source>
        <tissue evidence="3">Leaves</tissue>
    </source>
</reference>
<sequence length="162" mass="18394">MTTPIHETVFLGGFWFFHICTVGFKVKEDRNRMSLLVAETIWSEIQSTRSVSDDQLAILHILFGKNLERATRIVDEGGVKKILGQPSGRSIFQVVGESRRKEEYLCFPQHYCACYSFFYDIVNRGEQLCCKHQLAARLAVSLGTCVDVKVSDDHLAHLLAKL</sequence>
<keyword evidence="1" id="KW-0862">Zinc</keyword>
<dbReference type="AlphaFoldDB" id="A0A9K3DPF3"/>
<dbReference type="Gramene" id="mRNA:HanXRQr2_Chr16g0737601">
    <property type="protein sequence ID" value="mRNA:HanXRQr2_Chr16g0737601"/>
    <property type="gene ID" value="HanXRQr2_Chr16g0737601"/>
</dbReference>
<reference evidence="3" key="2">
    <citation type="submission" date="2020-06" db="EMBL/GenBank/DDBJ databases">
        <title>Helianthus annuus Genome sequencing and assembly Release 2.</title>
        <authorList>
            <person name="Gouzy J."/>
            <person name="Langlade N."/>
            <person name="Munos S."/>
        </authorList>
    </citation>
    <scope>NUCLEOTIDE SEQUENCE</scope>
    <source>
        <tissue evidence="3">Leaves</tissue>
    </source>
</reference>
<evidence type="ECO:0000313" key="3">
    <source>
        <dbReference type="EMBL" id="KAF5759136.1"/>
    </source>
</evidence>
<name>A0A9K3DPF3_HELAN</name>
<comment type="caution">
    <text evidence="3">The sequence shown here is derived from an EMBL/GenBank/DDBJ whole genome shotgun (WGS) entry which is preliminary data.</text>
</comment>
<dbReference type="PANTHER" id="PTHR28498:SF1">
    <property type="entry name" value="ZINC FINGER SWIM DOMAIN-CONTAINING PROTEIN 7"/>
    <property type="match status" value="1"/>
</dbReference>
<keyword evidence="1" id="KW-0863">Zinc-finger</keyword>
<gene>
    <name evidence="3" type="ORF">HanXRQr2_Chr16g0737601</name>
</gene>
<dbReference type="PANTHER" id="PTHR28498">
    <property type="entry name" value="ZINC FINGER SWIM DOMAIN-CONTAINING PROTEIN 7"/>
    <property type="match status" value="1"/>
</dbReference>
<dbReference type="InterPro" id="IPR007527">
    <property type="entry name" value="Znf_SWIM"/>
</dbReference>
<dbReference type="OrthoDB" id="337581at2759"/>
<feature type="domain" description="SWIM-type" evidence="2">
    <location>
        <begin position="92"/>
        <end position="141"/>
    </location>
</feature>
<dbReference type="GO" id="GO:0000724">
    <property type="term" value="P:double-strand break repair via homologous recombination"/>
    <property type="evidence" value="ECO:0000318"/>
    <property type="project" value="GO_Central"/>
</dbReference>
<evidence type="ECO:0000256" key="1">
    <source>
        <dbReference type="PROSITE-ProRule" id="PRU00325"/>
    </source>
</evidence>
<dbReference type="PROSITE" id="PS50966">
    <property type="entry name" value="ZF_SWIM"/>
    <property type="match status" value="1"/>
</dbReference>
<dbReference type="GO" id="GO:0008270">
    <property type="term" value="F:zinc ion binding"/>
    <property type="evidence" value="ECO:0007669"/>
    <property type="project" value="UniProtKB-KW"/>
</dbReference>
<keyword evidence="4" id="KW-1185">Reference proteome</keyword>
<dbReference type="GO" id="GO:0042742">
    <property type="term" value="P:defense response to bacterium"/>
    <property type="evidence" value="ECO:0007669"/>
    <property type="project" value="EnsemblPlants"/>
</dbReference>
<evidence type="ECO:0000313" key="4">
    <source>
        <dbReference type="Proteomes" id="UP000215914"/>
    </source>
</evidence>
<dbReference type="GO" id="GO:0000976">
    <property type="term" value="F:transcription cis-regulatory region binding"/>
    <property type="evidence" value="ECO:0007669"/>
    <property type="project" value="EnsemblPlants"/>
</dbReference>
<organism evidence="3 4">
    <name type="scientific">Helianthus annuus</name>
    <name type="common">Common sunflower</name>
    <dbReference type="NCBI Taxonomy" id="4232"/>
    <lineage>
        <taxon>Eukaryota</taxon>
        <taxon>Viridiplantae</taxon>
        <taxon>Streptophyta</taxon>
        <taxon>Embryophyta</taxon>
        <taxon>Tracheophyta</taxon>
        <taxon>Spermatophyta</taxon>
        <taxon>Magnoliopsida</taxon>
        <taxon>eudicotyledons</taxon>
        <taxon>Gunneridae</taxon>
        <taxon>Pentapetalae</taxon>
        <taxon>asterids</taxon>
        <taxon>campanulids</taxon>
        <taxon>Asterales</taxon>
        <taxon>Asteraceae</taxon>
        <taxon>Asteroideae</taxon>
        <taxon>Heliantheae alliance</taxon>
        <taxon>Heliantheae</taxon>
        <taxon>Helianthus</taxon>
    </lineage>
</organism>
<keyword evidence="1" id="KW-0479">Metal-binding</keyword>
<proteinExistence type="predicted"/>
<dbReference type="GO" id="GO:0005634">
    <property type="term" value="C:nucleus"/>
    <property type="evidence" value="ECO:0007669"/>
    <property type="project" value="EnsemblPlants"/>
</dbReference>
<accession>A0A9K3DPF3</accession>
<protein>
    <submittedName>
        <fullName evidence="3">Zinc finger, SWIM-type</fullName>
    </submittedName>
</protein>
<dbReference type="GO" id="GO:0097196">
    <property type="term" value="C:Shu complex"/>
    <property type="evidence" value="ECO:0000318"/>
    <property type="project" value="GO_Central"/>
</dbReference>